<name>A0ABU8LWA4_9MICO</name>
<dbReference type="Proteomes" id="UP001368654">
    <property type="component" value="Unassembled WGS sequence"/>
</dbReference>
<feature type="transmembrane region" description="Helical" evidence="1">
    <location>
        <begin position="9"/>
        <end position="28"/>
    </location>
</feature>
<keyword evidence="1" id="KW-0812">Transmembrane</keyword>
<proteinExistence type="predicted"/>
<keyword evidence="1" id="KW-0472">Membrane</keyword>
<accession>A0ABU8LWA4</accession>
<feature type="transmembrane region" description="Helical" evidence="1">
    <location>
        <begin position="74"/>
        <end position="97"/>
    </location>
</feature>
<keyword evidence="1" id="KW-1133">Transmembrane helix</keyword>
<evidence type="ECO:0008006" key="4">
    <source>
        <dbReference type="Google" id="ProtNLM"/>
    </source>
</evidence>
<dbReference type="RefSeq" id="WP_337338609.1">
    <property type="nucleotide sequence ID" value="NZ_JBBDGL010000003.1"/>
</dbReference>
<reference evidence="2 3" key="1">
    <citation type="submission" date="2024-02" db="EMBL/GenBank/DDBJ databases">
        <authorList>
            <person name="Saticioglu I.B."/>
        </authorList>
    </citation>
    <scope>NUCLEOTIDE SEQUENCE [LARGE SCALE GENOMIC DNA]</scope>
    <source>
        <strain evidence="2 3">Mu-86</strain>
    </source>
</reference>
<keyword evidence="3" id="KW-1185">Reference proteome</keyword>
<gene>
    <name evidence="2" type="ORF">WDU96_11255</name>
</gene>
<evidence type="ECO:0000313" key="3">
    <source>
        <dbReference type="Proteomes" id="UP001368654"/>
    </source>
</evidence>
<comment type="caution">
    <text evidence="2">The sequence shown here is derived from an EMBL/GenBank/DDBJ whole genome shotgun (WGS) entry which is preliminary data.</text>
</comment>
<evidence type="ECO:0000256" key="1">
    <source>
        <dbReference type="SAM" id="Phobius"/>
    </source>
</evidence>
<feature type="transmembrane region" description="Helical" evidence="1">
    <location>
        <begin position="103"/>
        <end position="121"/>
    </location>
</feature>
<protein>
    <recommendedName>
        <fullName evidence="4">Phage holin family protein</fullName>
    </recommendedName>
</protein>
<organism evidence="2 3">
    <name type="scientific">Microbacterium marmarense</name>
    <dbReference type="NCBI Taxonomy" id="3122051"/>
    <lineage>
        <taxon>Bacteria</taxon>
        <taxon>Bacillati</taxon>
        <taxon>Actinomycetota</taxon>
        <taxon>Actinomycetes</taxon>
        <taxon>Micrococcales</taxon>
        <taxon>Microbacteriaceae</taxon>
        <taxon>Microbacterium</taxon>
    </lineage>
</organism>
<sequence length="183" mass="20030">MKAWVVRFAALYVYNIAVLLVIGLLTPAKVGFHVFWAAVIMVLAEILVKPFVLKMFAKSAAKSAAQRTRVAEGFVQALIVLAVAAIIWVIVMLLSNVNAGGSWFWAWVLPPVLITIGWWIYSRVNKKFEEQAGAIYDRAMGPKPGAAEAAPATTRVDTAAAHQELHDGLTPEQRKMLDDLGKS</sequence>
<feature type="transmembrane region" description="Helical" evidence="1">
    <location>
        <begin position="34"/>
        <end position="53"/>
    </location>
</feature>
<evidence type="ECO:0000313" key="2">
    <source>
        <dbReference type="EMBL" id="MEJ1156173.1"/>
    </source>
</evidence>
<dbReference type="EMBL" id="JBBDGL010000003">
    <property type="protein sequence ID" value="MEJ1156173.1"/>
    <property type="molecule type" value="Genomic_DNA"/>
</dbReference>